<dbReference type="Gramene" id="Kaladp0048s0301.1.v1.1">
    <property type="protein sequence ID" value="Kaladp0048s0301.1.v1.1"/>
    <property type="gene ID" value="Kaladp0048s0301.v1.1"/>
</dbReference>
<dbReference type="Proteomes" id="UP000594263">
    <property type="component" value="Unplaced"/>
</dbReference>
<keyword evidence="15" id="KW-1185">Reference proteome</keyword>
<feature type="signal peptide" evidence="13">
    <location>
        <begin position="1"/>
        <end position="21"/>
    </location>
</feature>
<evidence type="ECO:0000313" key="15">
    <source>
        <dbReference type="Proteomes" id="UP000594263"/>
    </source>
</evidence>
<feature type="chain" id="PRO_5029648946" description="endo-polygalacturonase" evidence="13">
    <location>
        <begin position="22"/>
        <end position="445"/>
    </location>
</feature>
<dbReference type="PROSITE" id="PS00502">
    <property type="entry name" value="POLYGALACTURONASE"/>
    <property type="match status" value="1"/>
</dbReference>
<keyword evidence="9" id="KW-0961">Cell wall biogenesis/degradation</keyword>
<dbReference type="SMART" id="SM00710">
    <property type="entry name" value="PbH1"/>
    <property type="match status" value="4"/>
</dbReference>
<dbReference type="GO" id="GO:0004650">
    <property type="term" value="F:polygalacturonase activity"/>
    <property type="evidence" value="ECO:0007669"/>
    <property type="project" value="UniProtKB-EC"/>
</dbReference>
<dbReference type="InterPro" id="IPR000743">
    <property type="entry name" value="Glyco_hydro_28"/>
</dbReference>
<evidence type="ECO:0000256" key="3">
    <source>
        <dbReference type="ARBA" id="ARBA00012736"/>
    </source>
</evidence>
<dbReference type="InterPro" id="IPR012334">
    <property type="entry name" value="Pectin_lyas_fold"/>
</dbReference>
<dbReference type="Gene3D" id="2.160.20.10">
    <property type="entry name" value="Single-stranded right-handed beta-helix, Pectin lyase-like"/>
    <property type="match status" value="1"/>
</dbReference>
<name>A0A7N0TXT6_KALFE</name>
<dbReference type="GO" id="GO:0010047">
    <property type="term" value="P:fruit dehiscence"/>
    <property type="evidence" value="ECO:0007669"/>
    <property type="project" value="UniProtKB-ARBA"/>
</dbReference>
<organism evidence="14 15">
    <name type="scientific">Kalanchoe fedtschenkoi</name>
    <name type="common">Lavender scallops</name>
    <name type="synonym">South American air plant</name>
    <dbReference type="NCBI Taxonomy" id="63787"/>
    <lineage>
        <taxon>Eukaryota</taxon>
        <taxon>Viridiplantae</taxon>
        <taxon>Streptophyta</taxon>
        <taxon>Embryophyta</taxon>
        <taxon>Tracheophyta</taxon>
        <taxon>Spermatophyta</taxon>
        <taxon>Magnoliopsida</taxon>
        <taxon>eudicotyledons</taxon>
        <taxon>Gunneridae</taxon>
        <taxon>Pentapetalae</taxon>
        <taxon>Saxifragales</taxon>
        <taxon>Crassulaceae</taxon>
        <taxon>Kalanchoe</taxon>
    </lineage>
</organism>
<reference evidence="14" key="1">
    <citation type="submission" date="2021-01" db="UniProtKB">
        <authorList>
            <consortium name="EnsemblPlants"/>
        </authorList>
    </citation>
    <scope>IDENTIFICATION</scope>
</reference>
<keyword evidence="4" id="KW-0134">Cell wall</keyword>
<feature type="active site" evidence="11">
    <location>
        <position position="296"/>
    </location>
</feature>
<dbReference type="InterPro" id="IPR011050">
    <property type="entry name" value="Pectin_lyase_fold/virulence"/>
</dbReference>
<sequence length="445" mass="48221">MALRCLVFVIFASVVVQNCVGSYYPETDHIDDQTTSSYEYDDVSDERQPYNRDDGYLNNPTFLAVRRQRDGGASANVFNVVRYGARGDGRTDDTKGFGKAWQQACSSGNAAVLLVPKNGVFLLKPVTFQGPCKSSLTVKIMGTIIASKNAGDYKRDRRYWLLFDNVNNVNVNGGGTIDGNGAIWWRNSCKINPSKPCTKAPTAVTFNECKNVNVHSLKIQNAQQMHLTFMKCVNVVASNLLVTSPGHSPNTDGIHVSGTQTISIINSVIKTGDDCISVVSGSSSVKATDITCGPGHGISIGSLGADNSEAHVSDVIVNRARISGTMNGVRIKTWQGGSGMARNIVFQNIVMNNVSNPIIIDQNYCDHQKCHQQNSAVRIQNVMYSNIKGTSASDVAIKFECSKVFGCHGIIMNNVNLVRYDHSDKAEAACDNVGLMYHGMVGPKC</sequence>
<evidence type="ECO:0000256" key="11">
    <source>
        <dbReference type="PROSITE-ProRule" id="PRU10052"/>
    </source>
</evidence>
<dbReference type="GO" id="GO:0009830">
    <property type="term" value="P:cell wall modification involved in abscission"/>
    <property type="evidence" value="ECO:0007669"/>
    <property type="project" value="UniProtKB-ARBA"/>
</dbReference>
<evidence type="ECO:0000313" key="14">
    <source>
        <dbReference type="EnsemblPlants" id="Kaladp0048s0301.1.v1.1"/>
    </source>
</evidence>
<dbReference type="EnsemblPlants" id="Kaladp0048s0301.1.v1.1">
    <property type="protein sequence ID" value="Kaladp0048s0301.1.v1.1"/>
    <property type="gene ID" value="Kaladp0048s0301.v1.1"/>
</dbReference>
<protein>
    <recommendedName>
        <fullName evidence="3">endo-polygalacturonase</fullName>
        <ecNumber evidence="3">3.2.1.15</ecNumber>
    </recommendedName>
</protein>
<comment type="similarity">
    <text evidence="2 12">Belongs to the glycosyl hydrolase 28 family.</text>
</comment>
<proteinExistence type="inferred from homology"/>
<evidence type="ECO:0000256" key="8">
    <source>
        <dbReference type="ARBA" id="ARBA00023295"/>
    </source>
</evidence>
<keyword evidence="7 12" id="KW-0378">Hydrolase</keyword>
<evidence type="ECO:0000256" key="1">
    <source>
        <dbReference type="ARBA" id="ARBA00004191"/>
    </source>
</evidence>
<evidence type="ECO:0000256" key="6">
    <source>
        <dbReference type="ARBA" id="ARBA00022729"/>
    </source>
</evidence>
<evidence type="ECO:0000256" key="5">
    <source>
        <dbReference type="ARBA" id="ARBA00022525"/>
    </source>
</evidence>
<keyword evidence="5" id="KW-0964">Secreted</keyword>
<evidence type="ECO:0000256" key="4">
    <source>
        <dbReference type="ARBA" id="ARBA00022512"/>
    </source>
</evidence>
<accession>A0A7N0TXT6</accession>
<dbReference type="SUPFAM" id="SSF51126">
    <property type="entry name" value="Pectin lyase-like"/>
    <property type="match status" value="1"/>
</dbReference>
<evidence type="ECO:0000256" key="10">
    <source>
        <dbReference type="ARBA" id="ARBA00034074"/>
    </source>
</evidence>
<dbReference type="OMA" id="PRHKIYY"/>
<evidence type="ECO:0000256" key="2">
    <source>
        <dbReference type="ARBA" id="ARBA00008834"/>
    </source>
</evidence>
<dbReference type="PANTHER" id="PTHR31375">
    <property type="match status" value="1"/>
</dbReference>
<evidence type="ECO:0000256" key="12">
    <source>
        <dbReference type="RuleBase" id="RU361169"/>
    </source>
</evidence>
<dbReference type="Pfam" id="PF00295">
    <property type="entry name" value="Glyco_hydro_28"/>
    <property type="match status" value="1"/>
</dbReference>
<comment type="subcellular location">
    <subcellularLocation>
        <location evidence="1">Secreted</location>
        <location evidence="1">Cell wall</location>
    </subcellularLocation>
</comment>
<comment type="catalytic activity">
    <reaction evidence="10">
        <text>(1,4-alpha-D-galacturonosyl)n+m + H2O = (1,4-alpha-D-galacturonosyl)n + (1,4-alpha-D-galacturonosyl)m.</text>
        <dbReference type="EC" id="3.2.1.15"/>
    </reaction>
</comment>
<evidence type="ECO:0000256" key="9">
    <source>
        <dbReference type="ARBA" id="ARBA00023316"/>
    </source>
</evidence>
<dbReference type="GO" id="GO:0009901">
    <property type="term" value="P:anther dehiscence"/>
    <property type="evidence" value="ECO:0007669"/>
    <property type="project" value="UniProtKB-ARBA"/>
</dbReference>
<evidence type="ECO:0000256" key="7">
    <source>
        <dbReference type="ARBA" id="ARBA00022801"/>
    </source>
</evidence>
<keyword evidence="8 12" id="KW-0326">Glycosidase</keyword>
<dbReference type="AlphaFoldDB" id="A0A7N0TXT6"/>
<dbReference type="GO" id="GO:0005975">
    <property type="term" value="P:carbohydrate metabolic process"/>
    <property type="evidence" value="ECO:0007669"/>
    <property type="project" value="InterPro"/>
</dbReference>
<evidence type="ECO:0000256" key="13">
    <source>
        <dbReference type="SAM" id="SignalP"/>
    </source>
</evidence>
<dbReference type="InterPro" id="IPR006626">
    <property type="entry name" value="PbH1"/>
</dbReference>
<dbReference type="EC" id="3.2.1.15" evidence="3"/>
<dbReference type="FunFam" id="2.160.20.10:FF:000028">
    <property type="entry name" value="Polygalacturonase QRT2"/>
    <property type="match status" value="1"/>
</dbReference>
<keyword evidence="6 13" id="KW-0732">Signal</keyword>